<evidence type="ECO:0000313" key="3">
    <source>
        <dbReference type="Proteomes" id="UP000234681"/>
    </source>
</evidence>
<feature type="region of interest" description="Disordered" evidence="1">
    <location>
        <begin position="39"/>
        <end position="65"/>
    </location>
</feature>
<dbReference type="AlphaFoldDB" id="A6HAV0"/>
<dbReference type="EMBL" id="CH473947">
    <property type="protein sequence ID" value="EDM03155.1"/>
    <property type="molecule type" value="Genomic_DNA"/>
</dbReference>
<organism evidence="2 3">
    <name type="scientific">Rattus norvegicus</name>
    <name type="common">Rat</name>
    <dbReference type="NCBI Taxonomy" id="10116"/>
    <lineage>
        <taxon>Eukaryota</taxon>
        <taxon>Metazoa</taxon>
        <taxon>Chordata</taxon>
        <taxon>Craniata</taxon>
        <taxon>Vertebrata</taxon>
        <taxon>Euteleostomi</taxon>
        <taxon>Mammalia</taxon>
        <taxon>Eutheria</taxon>
        <taxon>Euarchontoglires</taxon>
        <taxon>Glires</taxon>
        <taxon>Rodentia</taxon>
        <taxon>Myomorpha</taxon>
        <taxon>Muroidea</taxon>
        <taxon>Muridae</taxon>
        <taxon>Murinae</taxon>
        <taxon>Rattus</taxon>
    </lineage>
</organism>
<evidence type="ECO:0000256" key="1">
    <source>
        <dbReference type="SAM" id="MobiDB-lite"/>
    </source>
</evidence>
<proteinExistence type="predicted"/>
<feature type="compositionally biased region" description="Basic and acidic residues" evidence="1">
    <location>
        <begin position="39"/>
        <end position="53"/>
    </location>
</feature>
<name>A6HAV0_RAT</name>
<dbReference type="Proteomes" id="UP000234681">
    <property type="component" value="Chromosome 6"/>
</dbReference>
<reference evidence="3" key="1">
    <citation type="submission" date="2005-09" db="EMBL/GenBank/DDBJ databases">
        <authorList>
            <person name="Mural R.J."/>
            <person name="Li P.W."/>
            <person name="Adams M.D."/>
            <person name="Amanatides P.G."/>
            <person name="Baden-Tillson H."/>
            <person name="Barnstead M."/>
            <person name="Chin S.H."/>
            <person name="Dew I."/>
            <person name="Evans C.A."/>
            <person name="Ferriera S."/>
            <person name="Flanigan M."/>
            <person name="Fosler C."/>
            <person name="Glodek A."/>
            <person name="Gu Z."/>
            <person name="Holt R.A."/>
            <person name="Jennings D."/>
            <person name="Kraft C.L."/>
            <person name="Lu F."/>
            <person name="Nguyen T."/>
            <person name="Nusskern D.R."/>
            <person name="Pfannkoch C.M."/>
            <person name="Sitter C."/>
            <person name="Sutton G.G."/>
            <person name="Venter J.C."/>
            <person name="Wang Z."/>
            <person name="Woodage T."/>
            <person name="Zheng X.H."/>
            <person name="Zhong F."/>
        </authorList>
    </citation>
    <scope>NUCLEOTIDE SEQUENCE [LARGE SCALE GENOMIC DNA]</scope>
    <source>
        <strain>BN</strain>
        <strain evidence="3">Sprague-Dawley</strain>
    </source>
</reference>
<sequence>MEKRPRDEHLLISPWDVGKGTGCPLSWLSVELATHKSVPAERGHHRRAEDSHPRPVFPEPVLGRM</sequence>
<evidence type="ECO:0000313" key="2">
    <source>
        <dbReference type="EMBL" id="EDM03155.1"/>
    </source>
</evidence>
<gene>
    <name evidence="2" type="ORF">rCG_62428</name>
</gene>
<accession>A6HAV0</accession>
<protein>
    <submittedName>
        <fullName evidence="2">RCG62428</fullName>
    </submittedName>
</protein>